<dbReference type="KEGG" id="sdyn:Mal52_01640"/>
<protein>
    <submittedName>
        <fullName evidence="1">Uncharacterized protein</fullName>
    </submittedName>
</protein>
<dbReference type="AlphaFoldDB" id="A0A517ZGX3"/>
<evidence type="ECO:0000313" key="1">
    <source>
        <dbReference type="EMBL" id="QDU41711.1"/>
    </source>
</evidence>
<proteinExistence type="predicted"/>
<keyword evidence="2" id="KW-1185">Reference proteome</keyword>
<gene>
    <name evidence="1" type="ORF">Mal52_01640</name>
</gene>
<reference evidence="1 2" key="1">
    <citation type="submission" date="2019-02" db="EMBL/GenBank/DDBJ databases">
        <title>Deep-cultivation of Planctomycetes and their phenomic and genomic characterization uncovers novel biology.</title>
        <authorList>
            <person name="Wiegand S."/>
            <person name="Jogler M."/>
            <person name="Boedeker C."/>
            <person name="Pinto D."/>
            <person name="Vollmers J."/>
            <person name="Rivas-Marin E."/>
            <person name="Kohn T."/>
            <person name="Peeters S.H."/>
            <person name="Heuer A."/>
            <person name="Rast P."/>
            <person name="Oberbeckmann S."/>
            <person name="Bunk B."/>
            <person name="Jeske O."/>
            <person name="Meyerdierks A."/>
            <person name="Storesund J.E."/>
            <person name="Kallscheuer N."/>
            <person name="Luecker S."/>
            <person name="Lage O.M."/>
            <person name="Pohl T."/>
            <person name="Merkel B.J."/>
            <person name="Hornburger P."/>
            <person name="Mueller R.-W."/>
            <person name="Bruemmer F."/>
            <person name="Labrenz M."/>
            <person name="Spormann A.M."/>
            <person name="Op den Camp H."/>
            <person name="Overmann J."/>
            <person name="Amann R."/>
            <person name="Jetten M.S.M."/>
            <person name="Mascher T."/>
            <person name="Medema M.H."/>
            <person name="Devos D.P."/>
            <person name="Kaster A.-K."/>
            <person name="Ovreas L."/>
            <person name="Rohde M."/>
            <person name="Galperin M.Y."/>
            <person name="Jogler C."/>
        </authorList>
    </citation>
    <scope>NUCLEOTIDE SEQUENCE [LARGE SCALE GENOMIC DNA]</scope>
    <source>
        <strain evidence="1 2">Mal52</strain>
    </source>
</reference>
<dbReference type="EMBL" id="CP036276">
    <property type="protein sequence ID" value="QDU41711.1"/>
    <property type="molecule type" value="Genomic_DNA"/>
</dbReference>
<sequence>MSPGCQADPVLRCIDLKCKKAPWDLLAVSNQPDHHGTDDGPASEGYAVGMLGKNRQVGTQPTLELVEITDVSNKFGTLLNRFEET</sequence>
<name>A0A517ZGX3_9PLAN</name>
<dbReference type="Proteomes" id="UP000319383">
    <property type="component" value="Chromosome"/>
</dbReference>
<evidence type="ECO:0000313" key="2">
    <source>
        <dbReference type="Proteomes" id="UP000319383"/>
    </source>
</evidence>
<organism evidence="1 2">
    <name type="scientific">Symmachiella dynata</name>
    <dbReference type="NCBI Taxonomy" id="2527995"/>
    <lineage>
        <taxon>Bacteria</taxon>
        <taxon>Pseudomonadati</taxon>
        <taxon>Planctomycetota</taxon>
        <taxon>Planctomycetia</taxon>
        <taxon>Planctomycetales</taxon>
        <taxon>Planctomycetaceae</taxon>
        <taxon>Symmachiella</taxon>
    </lineage>
</organism>
<accession>A0A517ZGX3</accession>